<protein>
    <submittedName>
        <fullName evidence="5">Extracellular solute-binding protein</fullName>
    </submittedName>
</protein>
<dbReference type="Pfam" id="PF13416">
    <property type="entry name" value="SBP_bac_8"/>
    <property type="match status" value="1"/>
</dbReference>
<dbReference type="RefSeq" id="WP_128387377.1">
    <property type="nucleotide sequence ID" value="NZ_CP035037.1"/>
</dbReference>
<keyword evidence="4" id="KW-0574">Periplasm</keyword>
<evidence type="ECO:0000313" key="5">
    <source>
        <dbReference type="EMBL" id="QAB18553.1"/>
    </source>
</evidence>
<accession>A0ABX5QHW0</accession>
<proteinExistence type="predicted"/>
<keyword evidence="3" id="KW-0732">Signal</keyword>
<dbReference type="PROSITE" id="PS51257">
    <property type="entry name" value="PROKAR_LIPOPROTEIN"/>
    <property type="match status" value="1"/>
</dbReference>
<comment type="subcellular location">
    <subcellularLocation>
        <location evidence="1">Periplasm</location>
    </subcellularLocation>
</comment>
<evidence type="ECO:0000256" key="3">
    <source>
        <dbReference type="ARBA" id="ARBA00022729"/>
    </source>
</evidence>
<dbReference type="Gene3D" id="3.40.190.10">
    <property type="entry name" value="Periplasmic binding protein-like II"/>
    <property type="match status" value="2"/>
</dbReference>
<sequence length="370" mass="40326">MKSKKIQRRLGLGGVVALGLAASLGLVSCSSGGGTSDGGADNGENPSLVIASWGDPFTSATQEFLVDPFVEETGYDVQIVDAPGKYVASLEAQQQANNIEWDLLDSTSAPDAYIAYDKGLIEKMPDDVRERISEVLPEDAVTDFGITWSILGYITACNAAAAQVCPQNTTEMFDTEQFPGSRTSISTSPLVNLSLAEVASGVDVADLATHEIDMERAFAKLEEFKAAGGTWWNSGDQFMQVLSTNEVDMGFGYSGRSYAVAEDMENLEINWEGGLYNPGFWNVVEGSEDSEAAWEFVEWIATHPEAAANWGQALGYSVPNPDSFDYIEPEVAETLADFPANRELLGGMNFNWYVENYQEVNDRWQEFLRG</sequence>
<dbReference type="PANTHER" id="PTHR30006">
    <property type="entry name" value="THIAMINE-BINDING PERIPLASMIC PROTEIN-RELATED"/>
    <property type="match status" value="1"/>
</dbReference>
<dbReference type="PANTHER" id="PTHR30006:SF3">
    <property type="entry name" value="THIAMINE-BINDING PERIPLASMIC PROTEIN"/>
    <property type="match status" value="1"/>
</dbReference>
<dbReference type="InterPro" id="IPR006059">
    <property type="entry name" value="SBP"/>
</dbReference>
<name>A0ABX5QHW0_9MICO</name>
<evidence type="ECO:0000313" key="6">
    <source>
        <dbReference type="Proteomes" id="UP000285768"/>
    </source>
</evidence>
<gene>
    <name evidence="5" type="ORF">Leucomu_12090</name>
</gene>
<keyword evidence="6" id="KW-1185">Reference proteome</keyword>
<dbReference type="SUPFAM" id="SSF53850">
    <property type="entry name" value="Periplasmic binding protein-like II"/>
    <property type="match status" value="1"/>
</dbReference>
<organism evidence="5 6">
    <name type="scientific">Leucobacter muris</name>
    <dbReference type="NCBI Taxonomy" id="1935379"/>
    <lineage>
        <taxon>Bacteria</taxon>
        <taxon>Bacillati</taxon>
        <taxon>Actinomycetota</taxon>
        <taxon>Actinomycetes</taxon>
        <taxon>Micrococcales</taxon>
        <taxon>Microbacteriaceae</taxon>
        <taxon>Leucobacter</taxon>
    </lineage>
</organism>
<keyword evidence="2" id="KW-0813">Transport</keyword>
<evidence type="ECO:0000256" key="2">
    <source>
        <dbReference type="ARBA" id="ARBA00022448"/>
    </source>
</evidence>
<evidence type="ECO:0000256" key="1">
    <source>
        <dbReference type="ARBA" id="ARBA00004418"/>
    </source>
</evidence>
<evidence type="ECO:0000256" key="4">
    <source>
        <dbReference type="ARBA" id="ARBA00022764"/>
    </source>
</evidence>
<dbReference type="Proteomes" id="UP000285768">
    <property type="component" value="Chromosome"/>
</dbReference>
<reference evidence="5 6" key="1">
    <citation type="submission" date="2019-01" db="EMBL/GenBank/DDBJ databases">
        <title>Leucobacter muris sp. nov. isolated from the nose of a laboratory mouse.</title>
        <authorList>
            <person name="Benga L."/>
            <person name="Sproeer C."/>
            <person name="Schumann P."/>
            <person name="Verbarg S."/>
            <person name="Bunk B."/>
            <person name="Engelhardt E."/>
            <person name="Benten P.M."/>
            <person name="Sager M."/>
        </authorList>
    </citation>
    <scope>NUCLEOTIDE SEQUENCE [LARGE SCALE GENOMIC DNA]</scope>
    <source>
        <strain evidence="5 6">DSM 101948</strain>
    </source>
</reference>
<dbReference type="EMBL" id="CP035037">
    <property type="protein sequence ID" value="QAB18553.1"/>
    <property type="molecule type" value="Genomic_DNA"/>
</dbReference>